<dbReference type="InterPro" id="IPR053137">
    <property type="entry name" value="NLR-like"/>
</dbReference>
<comment type="caution">
    <text evidence="2">The sequence shown here is derived from an EMBL/GenBank/DDBJ whole genome shotgun (WGS) entry which is preliminary data.</text>
</comment>
<organism evidence="2 3">
    <name type="scientific">Friedmanniomyces endolithicus</name>
    <dbReference type="NCBI Taxonomy" id="329885"/>
    <lineage>
        <taxon>Eukaryota</taxon>
        <taxon>Fungi</taxon>
        <taxon>Dikarya</taxon>
        <taxon>Ascomycota</taxon>
        <taxon>Pezizomycotina</taxon>
        <taxon>Dothideomycetes</taxon>
        <taxon>Dothideomycetidae</taxon>
        <taxon>Mycosphaerellales</taxon>
        <taxon>Teratosphaeriaceae</taxon>
        <taxon>Friedmanniomyces</taxon>
    </lineage>
</organism>
<dbReference type="STRING" id="329885.A0A4U0TM63"/>
<dbReference type="PANTHER" id="PTHR46082:SF6">
    <property type="entry name" value="AAA+ ATPASE DOMAIN-CONTAINING PROTEIN-RELATED"/>
    <property type="match status" value="1"/>
</dbReference>
<proteinExistence type="predicted"/>
<dbReference type="SUPFAM" id="SSF52540">
    <property type="entry name" value="P-loop containing nucleoside triphosphate hydrolases"/>
    <property type="match status" value="1"/>
</dbReference>
<gene>
    <name evidence="2" type="ORF">B0A54_18066</name>
</gene>
<feature type="domain" description="DUF7779" evidence="1">
    <location>
        <begin position="276"/>
        <end position="351"/>
    </location>
</feature>
<dbReference type="Proteomes" id="UP000310066">
    <property type="component" value="Unassembled WGS sequence"/>
</dbReference>
<evidence type="ECO:0000313" key="2">
    <source>
        <dbReference type="EMBL" id="TKA23040.1"/>
    </source>
</evidence>
<dbReference type="Gene3D" id="1.25.40.10">
    <property type="entry name" value="Tetratricopeptide repeat domain"/>
    <property type="match status" value="2"/>
</dbReference>
<name>A0A4U0TM63_9PEZI</name>
<dbReference type="PRINTS" id="PR00381">
    <property type="entry name" value="KINESINLIGHT"/>
</dbReference>
<protein>
    <recommendedName>
        <fullName evidence="1">DUF7779 domain-containing protein</fullName>
    </recommendedName>
</protein>
<reference evidence="2 3" key="1">
    <citation type="submission" date="2017-03" db="EMBL/GenBank/DDBJ databases">
        <title>Genomes of endolithic fungi from Antarctica.</title>
        <authorList>
            <person name="Coleine C."/>
            <person name="Masonjones S."/>
            <person name="Stajich J.E."/>
        </authorList>
    </citation>
    <scope>NUCLEOTIDE SEQUENCE [LARGE SCALE GENOMIC DNA]</scope>
    <source>
        <strain evidence="2 3">CCFEE 5311</strain>
    </source>
</reference>
<dbReference type="PANTHER" id="PTHR46082">
    <property type="entry name" value="ATP/GTP-BINDING PROTEIN-RELATED"/>
    <property type="match status" value="1"/>
</dbReference>
<dbReference type="Gene3D" id="3.40.50.300">
    <property type="entry name" value="P-loop containing nucleotide triphosphate hydrolases"/>
    <property type="match status" value="1"/>
</dbReference>
<dbReference type="InterPro" id="IPR056681">
    <property type="entry name" value="DUF7779"/>
</dbReference>
<dbReference type="AlphaFoldDB" id="A0A4U0TM63"/>
<dbReference type="InterPro" id="IPR011990">
    <property type="entry name" value="TPR-like_helical_dom_sf"/>
</dbReference>
<dbReference type="OrthoDB" id="20872at2759"/>
<sequence length="708" mass="81009">MAHPHSSIALGDNHRGFQLGQNFGHVHVAPGALSLISPRRPCRANRDVLLERPETPPEPSSQSQLAIEYARQLWQRSPQTWVLWIRASNVARFEQSVRDVADQLKIYGRKDPKADLLQLLRNWLRDKSKERWLIVLDNADDAGFLLEPPATTGEAQPAQRRIDYIPTCDHGSVIITTRSKREALRLVYESDMVDVLPMSEGEAEELLESQLGELGQDDRELRRPRYSVQQYRREMEQSRASRTSLLRRHDLLPSRDAEANNSVLLTWQISFEHIYKTRRSAAELLSLMSFCDRLAIPESLLRVKVDEPSSSADGLLDFEEDVVVLRSFSYVSHTADAQTWEMHRLVQDATLVWLEGHGRLDEVRERFVHHLHTAFPTGQFADWSVCRILFPHAKSAAEQKPEAEELEVKVMETRVRVLGGEHPDTLTSMANLAATYWNQGRWKEAEELEVKVMETRVRVLGGEHPDTLTSMANLAATYWNQGRWKEAEELEVKVMETRVRVLGGEHPDTLTSMANLAATYWNQGRWKEAEELEVKVMETRVRVLGGEHPDTLTSMANLAATYWNQGRWKEAEELEVKVMETRVRVLGGEHPDTLTSMANLAATYWNQGRWKEAEELEVKVMETRVRVLGGEHPDTLTSMANLAATYWNQGRWKEAEDLISEATEASGRVLGKTHPDTLARTSAFHQIGRHDDSQPVKKWWRKLVSKRS</sequence>
<dbReference type="InterPro" id="IPR027417">
    <property type="entry name" value="P-loop_NTPase"/>
</dbReference>
<dbReference type="Pfam" id="PF13424">
    <property type="entry name" value="TPR_12"/>
    <property type="match status" value="2"/>
</dbReference>
<evidence type="ECO:0000313" key="3">
    <source>
        <dbReference type="Proteomes" id="UP000310066"/>
    </source>
</evidence>
<dbReference type="Pfam" id="PF13374">
    <property type="entry name" value="TPR_10"/>
    <property type="match status" value="3"/>
</dbReference>
<dbReference type="SUPFAM" id="SSF48452">
    <property type="entry name" value="TPR-like"/>
    <property type="match status" value="2"/>
</dbReference>
<evidence type="ECO:0000259" key="1">
    <source>
        <dbReference type="Pfam" id="PF25000"/>
    </source>
</evidence>
<accession>A0A4U0TM63</accession>
<dbReference type="EMBL" id="NAJP01000241">
    <property type="protein sequence ID" value="TKA23040.1"/>
    <property type="molecule type" value="Genomic_DNA"/>
</dbReference>
<dbReference type="Pfam" id="PF25000">
    <property type="entry name" value="DUF7779"/>
    <property type="match status" value="1"/>
</dbReference>